<gene>
    <name evidence="1" type="ORF">ARMGADRAFT_1003970</name>
</gene>
<organism evidence="1 2">
    <name type="scientific">Armillaria gallica</name>
    <name type="common">Bulbous honey fungus</name>
    <name type="synonym">Armillaria bulbosa</name>
    <dbReference type="NCBI Taxonomy" id="47427"/>
    <lineage>
        <taxon>Eukaryota</taxon>
        <taxon>Fungi</taxon>
        <taxon>Dikarya</taxon>
        <taxon>Basidiomycota</taxon>
        <taxon>Agaricomycotina</taxon>
        <taxon>Agaricomycetes</taxon>
        <taxon>Agaricomycetidae</taxon>
        <taxon>Agaricales</taxon>
        <taxon>Marasmiineae</taxon>
        <taxon>Physalacriaceae</taxon>
        <taxon>Armillaria</taxon>
    </lineage>
</organism>
<evidence type="ECO:0000313" key="1">
    <source>
        <dbReference type="EMBL" id="PBL03181.1"/>
    </source>
</evidence>
<sequence length="107" mass="11919">MSSSKSELRSVDTYLERNSTLTLGFGNGGMSPFTFTIPDGQEVDVCFFKFFVTTQPVDLRSIARSSPFSALTMRRGGNHLQFPPVLDRSWASMTIPVIQRRVSPTNP</sequence>
<dbReference type="OrthoDB" id="3223806at2759"/>
<dbReference type="Proteomes" id="UP000217790">
    <property type="component" value="Unassembled WGS sequence"/>
</dbReference>
<accession>A0A2H3EA21</accession>
<proteinExistence type="predicted"/>
<dbReference type="AlphaFoldDB" id="A0A2H3EA21"/>
<dbReference type="EMBL" id="KZ293644">
    <property type="protein sequence ID" value="PBL03181.1"/>
    <property type="molecule type" value="Genomic_DNA"/>
</dbReference>
<keyword evidence="2" id="KW-1185">Reference proteome</keyword>
<protein>
    <submittedName>
        <fullName evidence="1">Uncharacterized protein</fullName>
    </submittedName>
</protein>
<evidence type="ECO:0000313" key="2">
    <source>
        <dbReference type="Proteomes" id="UP000217790"/>
    </source>
</evidence>
<name>A0A2H3EA21_ARMGA</name>
<reference evidence="2" key="1">
    <citation type="journal article" date="2017" name="Nat. Ecol. Evol.">
        <title>Genome expansion and lineage-specific genetic innovations in the forest pathogenic fungi Armillaria.</title>
        <authorList>
            <person name="Sipos G."/>
            <person name="Prasanna A.N."/>
            <person name="Walter M.C."/>
            <person name="O'Connor E."/>
            <person name="Balint B."/>
            <person name="Krizsan K."/>
            <person name="Kiss B."/>
            <person name="Hess J."/>
            <person name="Varga T."/>
            <person name="Slot J."/>
            <person name="Riley R."/>
            <person name="Boka B."/>
            <person name="Rigling D."/>
            <person name="Barry K."/>
            <person name="Lee J."/>
            <person name="Mihaltcheva S."/>
            <person name="LaButti K."/>
            <person name="Lipzen A."/>
            <person name="Waldron R."/>
            <person name="Moloney N.M."/>
            <person name="Sperisen C."/>
            <person name="Kredics L."/>
            <person name="Vagvoelgyi C."/>
            <person name="Patrignani A."/>
            <person name="Fitzpatrick D."/>
            <person name="Nagy I."/>
            <person name="Doyle S."/>
            <person name="Anderson J.B."/>
            <person name="Grigoriev I.V."/>
            <person name="Gueldener U."/>
            <person name="Muensterkoetter M."/>
            <person name="Nagy L.G."/>
        </authorList>
    </citation>
    <scope>NUCLEOTIDE SEQUENCE [LARGE SCALE GENOMIC DNA]</scope>
    <source>
        <strain evidence="2">Ar21-2</strain>
    </source>
</reference>
<dbReference type="InParanoid" id="A0A2H3EA21"/>